<evidence type="ECO:0000313" key="1">
    <source>
        <dbReference type="EMBL" id="GBN24363.1"/>
    </source>
</evidence>
<name>A0A4Y2MCP1_ARAVE</name>
<reference evidence="1 2" key="1">
    <citation type="journal article" date="2019" name="Sci. Rep.">
        <title>Orb-weaving spider Araneus ventricosus genome elucidates the spidroin gene catalogue.</title>
        <authorList>
            <person name="Kono N."/>
            <person name="Nakamura H."/>
            <person name="Ohtoshi R."/>
            <person name="Moran D.A.P."/>
            <person name="Shinohara A."/>
            <person name="Yoshida Y."/>
            <person name="Fujiwara M."/>
            <person name="Mori M."/>
            <person name="Tomita M."/>
            <person name="Arakawa K."/>
        </authorList>
    </citation>
    <scope>NUCLEOTIDE SEQUENCE [LARGE SCALE GENOMIC DNA]</scope>
</reference>
<dbReference type="AlphaFoldDB" id="A0A4Y2MCP1"/>
<protein>
    <submittedName>
        <fullName evidence="1">Uncharacterized protein</fullName>
    </submittedName>
</protein>
<dbReference type="EMBL" id="BGPR01007108">
    <property type="protein sequence ID" value="GBN24363.1"/>
    <property type="molecule type" value="Genomic_DNA"/>
</dbReference>
<gene>
    <name evidence="1" type="ORF">AVEN_40850_1</name>
</gene>
<evidence type="ECO:0000313" key="2">
    <source>
        <dbReference type="Proteomes" id="UP000499080"/>
    </source>
</evidence>
<proteinExistence type="predicted"/>
<sequence>MRVKWQPSSSLLVICGTSSSSGVVEVWSRCGSGVGLSSDRTEFARSVPKKPSCFFKTRSNDELNPLIVVQNFLFYIPHTKIHPSGDLLLVAHSTDSLADFYFTDFVQNLIQILHIHA</sequence>
<dbReference type="Proteomes" id="UP000499080">
    <property type="component" value="Unassembled WGS sequence"/>
</dbReference>
<comment type="caution">
    <text evidence="1">The sequence shown here is derived from an EMBL/GenBank/DDBJ whole genome shotgun (WGS) entry which is preliminary data.</text>
</comment>
<accession>A0A4Y2MCP1</accession>
<organism evidence="1 2">
    <name type="scientific">Araneus ventricosus</name>
    <name type="common">Orbweaver spider</name>
    <name type="synonym">Epeira ventricosa</name>
    <dbReference type="NCBI Taxonomy" id="182803"/>
    <lineage>
        <taxon>Eukaryota</taxon>
        <taxon>Metazoa</taxon>
        <taxon>Ecdysozoa</taxon>
        <taxon>Arthropoda</taxon>
        <taxon>Chelicerata</taxon>
        <taxon>Arachnida</taxon>
        <taxon>Araneae</taxon>
        <taxon>Araneomorphae</taxon>
        <taxon>Entelegynae</taxon>
        <taxon>Araneoidea</taxon>
        <taxon>Araneidae</taxon>
        <taxon>Araneus</taxon>
    </lineage>
</organism>
<keyword evidence="2" id="KW-1185">Reference proteome</keyword>